<gene>
    <name evidence="1" type="ORF">RQP50_16580</name>
</gene>
<evidence type="ECO:0000313" key="1">
    <source>
        <dbReference type="EMBL" id="MDT8977853.1"/>
    </source>
</evidence>
<dbReference type="Proteomes" id="UP001250538">
    <property type="component" value="Unassembled WGS sequence"/>
</dbReference>
<sequence length="53" mass="5941">MEMRAIIGLDSSVLSVSEQKIDLSVTEPIKWFRGLGFDRLQLKLSADPYDGLT</sequence>
<reference evidence="2" key="1">
    <citation type="submission" date="2023-09" db="EMBL/GenBank/DDBJ databases">
        <title>Paenibacillus sp. chi10 Genome sequencing and assembly.</title>
        <authorList>
            <person name="Kim I."/>
        </authorList>
    </citation>
    <scope>NUCLEOTIDE SEQUENCE [LARGE SCALE GENOMIC DNA]</scope>
    <source>
        <strain evidence="2">chi10</strain>
    </source>
</reference>
<dbReference type="AlphaFoldDB" id="A0AAJ2JVR6"/>
<name>A0AAJ2JVR6_9BACL</name>
<proteinExistence type="predicted"/>
<evidence type="ECO:0000313" key="2">
    <source>
        <dbReference type="Proteomes" id="UP001250538"/>
    </source>
</evidence>
<keyword evidence="2" id="KW-1185">Reference proteome</keyword>
<comment type="caution">
    <text evidence="1">The sequence shown here is derived from an EMBL/GenBank/DDBJ whole genome shotgun (WGS) entry which is preliminary data.</text>
</comment>
<accession>A0AAJ2JVR6</accession>
<dbReference type="RefSeq" id="WP_227774641.1">
    <property type="nucleotide sequence ID" value="NZ_JAVYAA010000003.1"/>
</dbReference>
<protein>
    <submittedName>
        <fullName evidence="1">Uncharacterized protein</fullName>
    </submittedName>
</protein>
<dbReference type="EMBL" id="JAVYAA010000003">
    <property type="protein sequence ID" value="MDT8977853.1"/>
    <property type="molecule type" value="Genomic_DNA"/>
</dbReference>
<organism evidence="1 2">
    <name type="scientific">Paenibacillus suaedae</name>
    <dbReference type="NCBI Taxonomy" id="3077233"/>
    <lineage>
        <taxon>Bacteria</taxon>
        <taxon>Bacillati</taxon>
        <taxon>Bacillota</taxon>
        <taxon>Bacilli</taxon>
        <taxon>Bacillales</taxon>
        <taxon>Paenibacillaceae</taxon>
        <taxon>Paenibacillus</taxon>
    </lineage>
</organism>